<feature type="non-terminal residue" evidence="1">
    <location>
        <position position="166"/>
    </location>
</feature>
<evidence type="ECO:0000313" key="2">
    <source>
        <dbReference type="Proteomes" id="UP000789920"/>
    </source>
</evidence>
<proteinExistence type="predicted"/>
<accession>A0ACA9SLA6</accession>
<evidence type="ECO:0000313" key="1">
    <source>
        <dbReference type="EMBL" id="CAG8841676.1"/>
    </source>
</evidence>
<reference evidence="1" key="1">
    <citation type="submission" date="2021-06" db="EMBL/GenBank/DDBJ databases">
        <authorList>
            <person name="Kallberg Y."/>
            <person name="Tangrot J."/>
            <person name="Rosling A."/>
        </authorList>
    </citation>
    <scope>NUCLEOTIDE SEQUENCE</scope>
    <source>
        <strain evidence="1">MA461A</strain>
    </source>
</reference>
<comment type="caution">
    <text evidence="1">The sequence shown here is derived from an EMBL/GenBank/DDBJ whole genome shotgun (WGS) entry which is preliminary data.</text>
</comment>
<feature type="non-terminal residue" evidence="1">
    <location>
        <position position="1"/>
    </location>
</feature>
<protein>
    <submittedName>
        <fullName evidence="1">30595_t:CDS:1</fullName>
    </submittedName>
</protein>
<gene>
    <name evidence="1" type="ORF">RPERSI_LOCUS31984</name>
</gene>
<dbReference type="EMBL" id="CAJVQC010131189">
    <property type="protein sequence ID" value="CAG8841676.1"/>
    <property type="molecule type" value="Genomic_DNA"/>
</dbReference>
<organism evidence="1 2">
    <name type="scientific">Racocetra persica</name>
    <dbReference type="NCBI Taxonomy" id="160502"/>
    <lineage>
        <taxon>Eukaryota</taxon>
        <taxon>Fungi</taxon>
        <taxon>Fungi incertae sedis</taxon>
        <taxon>Mucoromycota</taxon>
        <taxon>Glomeromycotina</taxon>
        <taxon>Glomeromycetes</taxon>
        <taxon>Diversisporales</taxon>
        <taxon>Gigasporaceae</taxon>
        <taxon>Racocetra</taxon>
    </lineage>
</organism>
<keyword evidence="2" id="KW-1185">Reference proteome</keyword>
<name>A0ACA9SLA6_9GLOM</name>
<sequence>TIVKINQVRLTDKDEMKLTVIWAIGAYPVESEDCEMEIVLFVPLDENERDPNAQSVFVKNKYYSICGKVVPGTYNNKLRLKMTVTSSTHLTIRRNPGSNRCPLKTSLIGIAQNMPKEVNDENAIFKVLVNDYAGQHCSFLIKIAFPYRHMEVIEEDLYVYAADVSQ</sequence>
<dbReference type="Proteomes" id="UP000789920">
    <property type="component" value="Unassembled WGS sequence"/>
</dbReference>